<dbReference type="RefSeq" id="WP_211975194.1">
    <property type="nucleotide sequence ID" value="NZ_CBFHAM010000045.1"/>
</dbReference>
<gene>
    <name evidence="1" type="ORF">KE626_22195</name>
</gene>
<dbReference type="Proteomes" id="UP000676386">
    <property type="component" value="Unassembled WGS sequence"/>
</dbReference>
<dbReference type="Gene3D" id="3.40.50.300">
    <property type="entry name" value="P-loop containing nucleotide triphosphate hydrolases"/>
    <property type="match status" value="1"/>
</dbReference>
<dbReference type="SUPFAM" id="SSF52540">
    <property type="entry name" value="P-loop containing nucleoside triphosphate hydrolases"/>
    <property type="match status" value="1"/>
</dbReference>
<accession>A0ABS5J4A8</accession>
<dbReference type="InterPro" id="IPR027417">
    <property type="entry name" value="P-loop_NTPase"/>
</dbReference>
<sequence>MLSEKSEIIAQLKKDMLLLQGCRPPSAATVSVNLGAVNAAFPNAVFPTGTIHEFQSNAIESTAATGGFIAGLLSTLMQQGGVCVWISTARTLFPPALKNFGIEPDQVLFVDLQRKKEVLWTMEEALKCEGISAVIGELNDIDFTTSRRLQLAVEKSRVTGFIIRQHPRDNNAIAAAARWKISPLPSQLSNGMPGIGAPRWAVTLTKVRNGQPGTWQLEWLDGRFNTITTEVVLQPLIAERKIG</sequence>
<protein>
    <submittedName>
        <fullName evidence="1">Error-prone repair protein ImuA</fullName>
    </submittedName>
</protein>
<evidence type="ECO:0000313" key="1">
    <source>
        <dbReference type="EMBL" id="MBS0030053.1"/>
    </source>
</evidence>
<reference evidence="1 2" key="1">
    <citation type="submission" date="2021-04" db="EMBL/GenBank/DDBJ databases">
        <title>Chitinophaga sp. nov., isolated from the rhizosphere soil.</title>
        <authorList>
            <person name="He S."/>
        </authorList>
    </citation>
    <scope>NUCLEOTIDE SEQUENCE [LARGE SCALE GENOMIC DNA]</scope>
    <source>
        <strain evidence="1 2">2R12</strain>
    </source>
</reference>
<proteinExistence type="predicted"/>
<evidence type="ECO:0000313" key="2">
    <source>
        <dbReference type="Proteomes" id="UP000676386"/>
    </source>
</evidence>
<comment type="caution">
    <text evidence="1">The sequence shown here is derived from an EMBL/GenBank/DDBJ whole genome shotgun (WGS) entry which is preliminary data.</text>
</comment>
<dbReference type="InterPro" id="IPR017026">
    <property type="entry name" value="ImuA"/>
</dbReference>
<organism evidence="1 2">
    <name type="scientific">Chitinophaga hostae</name>
    <dbReference type="NCBI Taxonomy" id="2831022"/>
    <lineage>
        <taxon>Bacteria</taxon>
        <taxon>Pseudomonadati</taxon>
        <taxon>Bacteroidota</taxon>
        <taxon>Chitinophagia</taxon>
        <taxon>Chitinophagales</taxon>
        <taxon>Chitinophagaceae</taxon>
        <taxon>Chitinophaga</taxon>
    </lineage>
</organism>
<dbReference type="EMBL" id="JAGTXB010000012">
    <property type="protein sequence ID" value="MBS0030053.1"/>
    <property type="molecule type" value="Genomic_DNA"/>
</dbReference>
<dbReference type="PIRSF" id="PIRSF034285">
    <property type="entry name" value="UCP034285"/>
    <property type="match status" value="1"/>
</dbReference>
<name>A0ABS5J4A8_9BACT</name>
<keyword evidence="2" id="KW-1185">Reference proteome</keyword>